<organism evidence="3 4">
    <name type="scientific">Rotaria sordida</name>
    <dbReference type="NCBI Taxonomy" id="392033"/>
    <lineage>
        <taxon>Eukaryota</taxon>
        <taxon>Metazoa</taxon>
        <taxon>Spiralia</taxon>
        <taxon>Gnathifera</taxon>
        <taxon>Rotifera</taxon>
        <taxon>Eurotatoria</taxon>
        <taxon>Bdelloidea</taxon>
        <taxon>Philodinida</taxon>
        <taxon>Philodinidae</taxon>
        <taxon>Rotaria</taxon>
    </lineage>
</organism>
<dbReference type="PANTHER" id="PTHR14388">
    <property type="entry name" value="T CELL-SPECIFIC ADAPTER PROTEIN TSAD"/>
    <property type="match status" value="1"/>
</dbReference>
<dbReference type="PROSITE" id="PS50001">
    <property type="entry name" value="SH2"/>
    <property type="match status" value="1"/>
</dbReference>
<name>A0A820N8D6_9BILA</name>
<feature type="domain" description="SH2" evidence="2">
    <location>
        <begin position="37"/>
        <end position="69"/>
    </location>
</feature>
<feature type="non-terminal residue" evidence="3">
    <location>
        <position position="1"/>
    </location>
</feature>
<evidence type="ECO:0000313" key="4">
    <source>
        <dbReference type="Proteomes" id="UP000663836"/>
    </source>
</evidence>
<gene>
    <name evidence="3" type="ORF">JBS370_LOCUS42961</name>
</gene>
<evidence type="ECO:0000259" key="2">
    <source>
        <dbReference type="PROSITE" id="PS50001"/>
    </source>
</evidence>
<dbReference type="SUPFAM" id="SSF55550">
    <property type="entry name" value="SH2 domain"/>
    <property type="match status" value="1"/>
</dbReference>
<dbReference type="Pfam" id="PF00017">
    <property type="entry name" value="SH2"/>
    <property type="match status" value="1"/>
</dbReference>
<dbReference type="GO" id="GO:0005737">
    <property type="term" value="C:cytoplasm"/>
    <property type="evidence" value="ECO:0007669"/>
    <property type="project" value="TreeGrafter"/>
</dbReference>
<comment type="caution">
    <text evidence="3">The sequence shown here is derived from an EMBL/GenBank/DDBJ whole genome shotgun (WGS) entry which is preliminary data.</text>
</comment>
<dbReference type="AlphaFoldDB" id="A0A820N8D6"/>
<reference evidence="3" key="1">
    <citation type="submission" date="2021-02" db="EMBL/GenBank/DDBJ databases">
        <authorList>
            <person name="Nowell W R."/>
        </authorList>
    </citation>
    <scope>NUCLEOTIDE SEQUENCE</scope>
</reference>
<dbReference type="InterPro" id="IPR000980">
    <property type="entry name" value="SH2"/>
</dbReference>
<sequence length="69" mass="8176">MHKPLLPLTREDIRQWFCLSEIPYATFRSPNGQIYPWFHGIISRSYTEQLLCSKSIGTYLIRINEKIFG</sequence>
<dbReference type="PANTHER" id="PTHR14388:SF17">
    <property type="entry name" value="SH2 DOMAIN-CONTAINING PROTEIN"/>
    <property type="match status" value="1"/>
</dbReference>
<dbReference type="Proteomes" id="UP000663836">
    <property type="component" value="Unassembled WGS sequence"/>
</dbReference>
<evidence type="ECO:0000313" key="3">
    <source>
        <dbReference type="EMBL" id="CAF4384537.1"/>
    </source>
</evidence>
<dbReference type="EMBL" id="CAJOBD010061539">
    <property type="protein sequence ID" value="CAF4384537.1"/>
    <property type="molecule type" value="Genomic_DNA"/>
</dbReference>
<dbReference type="InterPro" id="IPR036860">
    <property type="entry name" value="SH2_dom_sf"/>
</dbReference>
<dbReference type="Gene3D" id="3.30.505.10">
    <property type="entry name" value="SH2 domain"/>
    <property type="match status" value="1"/>
</dbReference>
<keyword evidence="1" id="KW-0727">SH2 domain</keyword>
<proteinExistence type="predicted"/>
<accession>A0A820N8D6</accession>
<evidence type="ECO:0000256" key="1">
    <source>
        <dbReference type="PROSITE-ProRule" id="PRU00191"/>
    </source>
</evidence>
<protein>
    <recommendedName>
        <fullName evidence="2">SH2 domain-containing protein</fullName>
    </recommendedName>
</protein>